<gene>
    <name evidence="3" type="ORF">SAMN05216200_11027</name>
</gene>
<feature type="compositionally biased region" description="Basic and acidic residues" evidence="1">
    <location>
        <begin position="419"/>
        <end position="437"/>
    </location>
</feature>
<feature type="transmembrane region" description="Helical" evidence="2">
    <location>
        <begin position="500"/>
        <end position="521"/>
    </location>
</feature>
<dbReference type="InterPro" id="IPR050445">
    <property type="entry name" value="Bact_polysacc_biosynth/exp"/>
</dbReference>
<evidence type="ECO:0000313" key="3">
    <source>
        <dbReference type="EMBL" id="SHN74272.1"/>
    </source>
</evidence>
<feature type="compositionally biased region" description="Gly residues" evidence="1">
    <location>
        <begin position="33"/>
        <end position="86"/>
    </location>
</feature>
<evidence type="ECO:0000313" key="4">
    <source>
        <dbReference type="Proteomes" id="UP000184066"/>
    </source>
</evidence>
<dbReference type="PANTHER" id="PTHR32309">
    <property type="entry name" value="TYROSINE-PROTEIN KINASE"/>
    <property type="match status" value="1"/>
</dbReference>
<feature type="region of interest" description="Disordered" evidence="1">
    <location>
        <begin position="1"/>
        <end position="153"/>
    </location>
</feature>
<sequence length="528" mass="56209">MTDDTRPPAADDAAPDQAERRAARRARRLARLGRGGQGGPGRKGGAPGGQGGGAGSGGVSGGGKAGQGAKGPGRGGARGPGAGKGGPLAARGNPARPRRQDGGEGGGLAAGAGSGAPAEAARGRLRGGNVDGPRPLRPTVIIETGAPETGRRAGLSRRLRAALFWLSFVVMVLLPSGLAGWYLWTQAADQYASETSFAVRSLDQTLPSPMTELLGGAADSTAADSQMLFEYLQSQPLVEIIDRKLDLEKIYNHPDADPLFRLGRGRSIEEKVFYWNLAVTVSYDNASGIIYVQTRAFDPDDAQRVAQAVLDESARLINELSVKARADAVRYALADLADAEARVREARRKLQEFRLSERSVDVTQDIAQAMALISQLRAQRAALQADYDSRKDLLGAESPALAALRRQMASLDEQIRREQERIASADPEAAARERDGDGSLTSAAGAQEQLTVELNFAENMYTSALAAVEAARADARRAQRYLATHIAPTRAQEAEYPDRLMWTIAVAFVSLLVWAITLLIIGSIRDRR</sequence>
<dbReference type="AlphaFoldDB" id="A0A1M7TU60"/>
<dbReference type="OrthoDB" id="7800844at2"/>
<accession>A0A1M7TU60</accession>
<dbReference type="EMBL" id="FRDL01000010">
    <property type="protein sequence ID" value="SHN74272.1"/>
    <property type="molecule type" value="Genomic_DNA"/>
</dbReference>
<dbReference type="GO" id="GO:0004713">
    <property type="term" value="F:protein tyrosine kinase activity"/>
    <property type="evidence" value="ECO:0007669"/>
    <property type="project" value="TreeGrafter"/>
</dbReference>
<keyword evidence="4" id="KW-1185">Reference proteome</keyword>
<feature type="compositionally biased region" description="Gly residues" evidence="1">
    <location>
        <begin position="103"/>
        <end position="114"/>
    </location>
</feature>
<dbReference type="Proteomes" id="UP000184066">
    <property type="component" value="Unassembled WGS sequence"/>
</dbReference>
<keyword evidence="2" id="KW-1133">Transmembrane helix</keyword>
<protein>
    <submittedName>
        <fullName evidence="3">Capsular polysaccharide transport system permease protein</fullName>
    </submittedName>
</protein>
<keyword evidence="2" id="KW-0812">Transmembrane</keyword>
<feature type="region of interest" description="Disordered" evidence="1">
    <location>
        <begin position="419"/>
        <end position="441"/>
    </location>
</feature>
<dbReference type="STRING" id="1189325.SAMN04488119_101447"/>
<feature type="transmembrane region" description="Helical" evidence="2">
    <location>
        <begin position="161"/>
        <end position="184"/>
    </location>
</feature>
<name>A0A1M7TU60_9RHOB</name>
<dbReference type="RefSeq" id="WP_072748105.1">
    <property type="nucleotide sequence ID" value="NZ_FOHL01000001.1"/>
</dbReference>
<proteinExistence type="predicted"/>
<feature type="compositionally biased region" description="Low complexity" evidence="1">
    <location>
        <begin position="7"/>
        <end position="16"/>
    </location>
</feature>
<reference evidence="3 4" key="1">
    <citation type="submission" date="2016-12" db="EMBL/GenBank/DDBJ databases">
        <authorList>
            <person name="Song W.-J."/>
            <person name="Kurnit D.M."/>
        </authorList>
    </citation>
    <scope>NUCLEOTIDE SEQUENCE [LARGE SCALE GENOMIC DNA]</scope>
    <source>
        <strain evidence="3 4">CGMCC 1.10808</strain>
    </source>
</reference>
<dbReference type="PANTHER" id="PTHR32309:SF13">
    <property type="entry name" value="FERRIC ENTEROBACTIN TRANSPORT PROTEIN FEPE"/>
    <property type="match status" value="1"/>
</dbReference>
<feature type="compositionally biased region" description="Basic residues" evidence="1">
    <location>
        <begin position="22"/>
        <end position="31"/>
    </location>
</feature>
<dbReference type="GO" id="GO:0005886">
    <property type="term" value="C:plasma membrane"/>
    <property type="evidence" value="ECO:0007669"/>
    <property type="project" value="TreeGrafter"/>
</dbReference>
<keyword evidence="2" id="KW-0472">Membrane</keyword>
<organism evidence="3 4">
    <name type="scientific">Oceanicella actignis</name>
    <dbReference type="NCBI Taxonomy" id="1189325"/>
    <lineage>
        <taxon>Bacteria</taxon>
        <taxon>Pseudomonadati</taxon>
        <taxon>Pseudomonadota</taxon>
        <taxon>Alphaproteobacteria</taxon>
        <taxon>Rhodobacterales</taxon>
        <taxon>Paracoccaceae</taxon>
        <taxon>Oceanicella</taxon>
    </lineage>
</organism>
<evidence type="ECO:0000256" key="2">
    <source>
        <dbReference type="SAM" id="Phobius"/>
    </source>
</evidence>
<evidence type="ECO:0000256" key="1">
    <source>
        <dbReference type="SAM" id="MobiDB-lite"/>
    </source>
</evidence>